<dbReference type="Proteomes" id="UP000722791">
    <property type="component" value="Unassembled WGS sequence"/>
</dbReference>
<accession>A0A8J4CF57</accession>
<name>A0A8J4CF57_9CHLO</name>
<comment type="caution">
    <text evidence="4">The sequence shown here is derived from an EMBL/GenBank/DDBJ whole genome shotgun (WGS) entry which is preliminary data.</text>
</comment>
<evidence type="ECO:0000256" key="1">
    <source>
        <dbReference type="ARBA" id="ARBA00009356"/>
    </source>
</evidence>
<keyword evidence="2" id="KW-0689">Ribosomal protein</keyword>
<evidence type="ECO:0000256" key="3">
    <source>
        <dbReference type="ARBA" id="ARBA00023274"/>
    </source>
</evidence>
<dbReference type="SUPFAM" id="SSF56053">
    <property type="entry name" value="Ribosomal protein L6"/>
    <property type="match status" value="1"/>
</dbReference>
<dbReference type="EMBL" id="BNCQ01000012">
    <property type="protein sequence ID" value="GIM02662.1"/>
    <property type="molecule type" value="Genomic_DNA"/>
</dbReference>
<organism evidence="4 5">
    <name type="scientific">Volvox reticuliferus</name>
    <dbReference type="NCBI Taxonomy" id="1737510"/>
    <lineage>
        <taxon>Eukaryota</taxon>
        <taxon>Viridiplantae</taxon>
        <taxon>Chlorophyta</taxon>
        <taxon>core chlorophytes</taxon>
        <taxon>Chlorophyceae</taxon>
        <taxon>CS clade</taxon>
        <taxon>Chlamydomonadales</taxon>
        <taxon>Volvocaceae</taxon>
        <taxon>Volvox</taxon>
    </lineage>
</organism>
<protein>
    <submittedName>
        <fullName evidence="4">Uncharacterized protein</fullName>
    </submittedName>
</protein>
<dbReference type="PANTHER" id="PTHR11655:SF17">
    <property type="entry name" value="RIBOSOMAL PROTEIN L6-RELATED"/>
    <property type="match status" value="1"/>
</dbReference>
<comment type="similarity">
    <text evidence="1">Belongs to the universal ribosomal protein uL6 family.</text>
</comment>
<dbReference type="Gene3D" id="3.90.930.12">
    <property type="entry name" value="Ribosomal protein L6, alpha-beta domain"/>
    <property type="match status" value="1"/>
</dbReference>
<dbReference type="AlphaFoldDB" id="A0A8J4CF57"/>
<proteinExistence type="inferred from homology"/>
<dbReference type="GO" id="GO:0003735">
    <property type="term" value="F:structural constituent of ribosome"/>
    <property type="evidence" value="ECO:0007669"/>
    <property type="project" value="InterPro"/>
</dbReference>
<sequence length="415" mass="45659">MITSFGRLTSGVSSAFLPSTVQTFLQQSAGALQELQARSVTPNLTTSECSSGGSIAPSTSYTPLPDPVRHLHLYLHHHRNRLFPGHHHHYQQLNQRTESPPAPPGAFQQFQQLRSYRIPNRVAPPKVAYSVRSGRPAPQPWPEFEPVKAPQGEVRWHRNVVRFPPEVSVQLEGSTALGPAGGGSGDGAPNGVRTLVLCGKAGTIRLNLQELDPTGLLAFRLIHLPSGSTQQQQQRRSLLVLASPSKDRFDTANEQLNKAIRGVMSGYLVGLTVKGVGYRMEPVEDPTGEVASRVPKLTYAQVLRRSRAPGGAAPKPYYFESAGEEKQNVTFPYSKPVSAIRLKVGYSRTVVYPLPPHIRAFCLKPTLLYLYGLELDELQRVAAEICAIRKPNPYTGNGLQYVDEVVKLKQRARSK</sequence>
<dbReference type="GO" id="GO:0005840">
    <property type="term" value="C:ribosome"/>
    <property type="evidence" value="ECO:0007669"/>
    <property type="project" value="UniProtKB-KW"/>
</dbReference>
<evidence type="ECO:0000256" key="2">
    <source>
        <dbReference type="ARBA" id="ARBA00022980"/>
    </source>
</evidence>
<dbReference type="GO" id="GO:0019843">
    <property type="term" value="F:rRNA binding"/>
    <property type="evidence" value="ECO:0007669"/>
    <property type="project" value="InterPro"/>
</dbReference>
<dbReference type="OrthoDB" id="540873at2759"/>
<dbReference type="InterPro" id="IPR000702">
    <property type="entry name" value="Ribosomal_uL6-like"/>
</dbReference>
<dbReference type="InterPro" id="IPR036789">
    <property type="entry name" value="Ribosomal_uL6-like_a/b-dom_sf"/>
</dbReference>
<evidence type="ECO:0000313" key="4">
    <source>
        <dbReference type="EMBL" id="GIM02662.1"/>
    </source>
</evidence>
<keyword evidence="3" id="KW-0687">Ribonucleoprotein</keyword>
<dbReference type="PANTHER" id="PTHR11655">
    <property type="entry name" value="60S/50S RIBOSOMAL PROTEIN L6/L9"/>
    <property type="match status" value="1"/>
</dbReference>
<dbReference type="GO" id="GO:1990904">
    <property type="term" value="C:ribonucleoprotein complex"/>
    <property type="evidence" value="ECO:0007669"/>
    <property type="project" value="UniProtKB-KW"/>
</dbReference>
<dbReference type="GO" id="GO:0006412">
    <property type="term" value="P:translation"/>
    <property type="evidence" value="ECO:0007669"/>
    <property type="project" value="InterPro"/>
</dbReference>
<gene>
    <name evidence="4" type="ORF">Vretimale_7449</name>
</gene>
<evidence type="ECO:0000313" key="5">
    <source>
        <dbReference type="Proteomes" id="UP000722791"/>
    </source>
</evidence>
<reference evidence="4" key="1">
    <citation type="journal article" date="2021" name="Proc. Natl. Acad. Sci. U.S.A.">
        <title>Three genomes in the algal genus Volvox reveal the fate of a haploid sex-determining region after a transition to homothallism.</title>
        <authorList>
            <person name="Yamamoto K."/>
            <person name="Hamaji T."/>
            <person name="Kawai-Toyooka H."/>
            <person name="Matsuzaki R."/>
            <person name="Takahashi F."/>
            <person name="Nishimura Y."/>
            <person name="Kawachi M."/>
            <person name="Noguchi H."/>
            <person name="Minakuchi Y."/>
            <person name="Umen J.G."/>
            <person name="Toyoda A."/>
            <person name="Nozaki H."/>
        </authorList>
    </citation>
    <scope>NUCLEOTIDE SEQUENCE</scope>
    <source>
        <strain evidence="4">NIES-3785</strain>
    </source>
</reference>